<dbReference type="AlphaFoldDB" id="A0A915EMK7"/>
<keyword evidence="2" id="KW-1185">Reference proteome</keyword>
<name>A0A915EMK7_9BILA</name>
<protein>
    <recommendedName>
        <fullName evidence="1">Signal transducer and activator of transcription b N-terminal domain-containing protein</fullName>
    </recommendedName>
</protein>
<organism evidence="2 3">
    <name type="scientific">Ditylenchus dipsaci</name>
    <dbReference type="NCBI Taxonomy" id="166011"/>
    <lineage>
        <taxon>Eukaryota</taxon>
        <taxon>Metazoa</taxon>
        <taxon>Ecdysozoa</taxon>
        <taxon>Nematoda</taxon>
        <taxon>Chromadorea</taxon>
        <taxon>Rhabditida</taxon>
        <taxon>Tylenchina</taxon>
        <taxon>Tylenchomorpha</taxon>
        <taxon>Sphaerularioidea</taxon>
        <taxon>Anguinidae</taxon>
        <taxon>Anguininae</taxon>
        <taxon>Ditylenchus</taxon>
    </lineage>
</organism>
<evidence type="ECO:0000313" key="3">
    <source>
        <dbReference type="WBParaSite" id="jg7518"/>
    </source>
</evidence>
<evidence type="ECO:0000259" key="1">
    <source>
        <dbReference type="Pfam" id="PF24629"/>
    </source>
</evidence>
<dbReference type="WBParaSite" id="jg7518">
    <property type="protein sequence ID" value="jg7518"/>
    <property type="gene ID" value="jg7518"/>
</dbReference>
<evidence type="ECO:0000313" key="2">
    <source>
        <dbReference type="Proteomes" id="UP000887574"/>
    </source>
</evidence>
<dbReference type="Proteomes" id="UP000887574">
    <property type="component" value="Unplaced"/>
</dbReference>
<sequence length="146" mass="16196">MYGSPAAEQGTSTNHYKMDYCEGSPISLSSTPNPATVQSPGGTVVMGQVVDSNFVQRHNFSVEIYQAFKEDVDLLFSGGVQLQDQSHMISRILQNTESLIGALDVEKQYLMSDVLCSWAVQQQKLSIATLWTQHMNYNLLTTIDTQ</sequence>
<proteinExistence type="predicted"/>
<reference evidence="3" key="1">
    <citation type="submission" date="2022-11" db="UniProtKB">
        <authorList>
            <consortium name="WormBaseParasite"/>
        </authorList>
    </citation>
    <scope>IDENTIFICATION</scope>
</reference>
<dbReference type="Pfam" id="PF24629">
    <property type="entry name" value="STATB_N"/>
    <property type="match status" value="1"/>
</dbReference>
<feature type="domain" description="Signal transducer and activator of transcription b N-terminal" evidence="1">
    <location>
        <begin position="53"/>
        <end position="146"/>
    </location>
</feature>
<accession>A0A915EMK7</accession>
<dbReference type="InterPro" id="IPR057515">
    <property type="entry name" value="STATB_N"/>
</dbReference>